<evidence type="ECO:0000256" key="4">
    <source>
        <dbReference type="ARBA" id="ARBA00023240"/>
    </source>
</evidence>
<accession>A0A0N0PDU0</accession>
<dbReference type="SMART" id="SM00020">
    <property type="entry name" value="Tryp_SPc"/>
    <property type="match status" value="1"/>
</dbReference>
<evidence type="ECO:0000256" key="6">
    <source>
        <dbReference type="ARBA" id="ARBA00084094"/>
    </source>
</evidence>
<keyword evidence="9" id="KW-0378">Hydrolase</keyword>
<evidence type="ECO:0000256" key="1">
    <source>
        <dbReference type="ARBA" id="ARBA00004239"/>
    </source>
</evidence>
<dbReference type="PANTHER" id="PTHR24260">
    <property type="match status" value="1"/>
</dbReference>
<keyword evidence="7" id="KW-0472">Membrane</keyword>
<evidence type="ECO:0000256" key="2">
    <source>
        <dbReference type="ARBA" id="ARBA00022656"/>
    </source>
</evidence>
<comment type="function">
    <text evidence="5">Fibrinolytic activity; shows preferential cleavage of Arg-Gly bonds in all three fibrinogen chains. Contact with the caterpillars causes severe bleeding, due the anticoagulant effect of the protein.</text>
</comment>
<organism evidence="9 10">
    <name type="scientific">Papilio machaon</name>
    <name type="common">Old World swallowtail butterfly</name>
    <dbReference type="NCBI Taxonomy" id="76193"/>
    <lineage>
        <taxon>Eukaryota</taxon>
        <taxon>Metazoa</taxon>
        <taxon>Ecdysozoa</taxon>
        <taxon>Arthropoda</taxon>
        <taxon>Hexapoda</taxon>
        <taxon>Insecta</taxon>
        <taxon>Pterygota</taxon>
        <taxon>Neoptera</taxon>
        <taxon>Endopterygota</taxon>
        <taxon>Lepidoptera</taxon>
        <taxon>Glossata</taxon>
        <taxon>Ditrysia</taxon>
        <taxon>Papilionoidea</taxon>
        <taxon>Papilionidae</taxon>
        <taxon>Papilioninae</taxon>
        <taxon>Papilio</taxon>
    </lineage>
</organism>
<dbReference type="GO" id="GO:0006508">
    <property type="term" value="P:proteolysis"/>
    <property type="evidence" value="ECO:0007669"/>
    <property type="project" value="UniProtKB-KW"/>
</dbReference>
<dbReference type="InterPro" id="IPR043504">
    <property type="entry name" value="Peptidase_S1_PA_chymotrypsin"/>
</dbReference>
<evidence type="ECO:0000313" key="9">
    <source>
        <dbReference type="EMBL" id="KPJ17985.1"/>
    </source>
</evidence>
<dbReference type="PANTHER" id="PTHR24260:SF136">
    <property type="entry name" value="GH08193P-RELATED"/>
    <property type="match status" value="1"/>
</dbReference>
<dbReference type="Proteomes" id="UP000053240">
    <property type="component" value="Unassembled WGS sequence"/>
</dbReference>
<feature type="transmembrane region" description="Helical" evidence="7">
    <location>
        <begin position="12"/>
        <end position="34"/>
    </location>
</feature>
<dbReference type="GO" id="GO:0090729">
    <property type="term" value="F:toxin activity"/>
    <property type="evidence" value="ECO:0007669"/>
    <property type="project" value="UniProtKB-KW"/>
</dbReference>
<dbReference type="GO" id="GO:0005576">
    <property type="term" value="C:extracellular region"/>
    <property type="evidence" value="ECO:0007669"/>
    <property type="project" value="UniProtKB-SubCell"/>
</dbReference>
<keyword evidence="9" id="KW-0645">Protease</keyword>
<reference evidence="9 10" key="1">
    <citation type="journal article" date="2015" name="Nat. Commun.">
        <title>Outbred genome sequencing and CRISPR/Cas9 gene editing in butterflies.</title>
        <authorList>
            <person name="Li X."/>
            <person name="Fan D."/>
            <person name="Zhang W."/>
            <person name="Liu G."/>
            <person name="Zhang L."/>
            <person name="Zhao L."/>
            <person name="Fang X."/>
            <person name="Chen L."/>
            <person name="Dong Y."/>
            <person name="Chen Y."/>
            <person name="Ding Y."/>
            <person name="Zhao R."/>
            <person name="Feng M."/>
            <person name="Zhu Y."/>
            <person name="Feng Y."/>
            <person name="Jiang X."/>
            <person name="Zhu D."/>
            <person name="Xiang H."/>
            <person name="Feng X."/>
            <person name="Li S."/>
            <person name="Wang J."/>
            <person name="Zhang G."/>
            <person name="Kronforst M.R."/>
            <person name="Wang W."/>
        </authorList>
    </citation>
    <scope>NUCLEOTIDE SEQUENCE [LARGE SCALE GENOMIC DNA]</scope>
    <source>
        <strain evidence="9">Ya'a_city_454_Pm</strain>
        <tissue evidence="9">Whole body</tissue>
    </source>
</reference>
<dbReference type="Pfam" id="PF00089">
    <property type="entry name" value="Trypsin"/>
    <property type="match status" value="1"/>
</dbReference>
<evidence type="ECO:0000256" key="3">
    <source>
        <dbReference type="ARBA" id="ARBA00023157"/>
    </source>
</evidence>
<evidence type="ECO:0000313" key="10">
    <source>
        <dbReference type="Proteomes" id="UP000053240"/>
    </source>
</evidence>
<keyword evidence="7" id="KW-1133">Transmembrane helix</keyword>
<feature type="domain" description="Peptidase S1" evidence="8">
    <location>
        <begin position="370"/>
        <end position="600"/>
    </location>
</feature>
<keyword evidence="2" id="KW-0800">Toxin</keyword>
<evidence type="ECO:0000256" key="5">
    <source>
        <dbReference type="ARBA" id="ARBA00055534"/>
    </source>
</evidence>
<proteinExistence type="predicted"/>
<keyword evidence="4" id="KW-1199">Hemostasis impairing toxin</keyword>
<keyword evidence="10" id="KW-1185">Reference proteome</keyword>
<dbReference type="GO" id="GO:0004252">
    <property type="term" value="F:serine-type endopeptidase activity"/>
    <property type="evidence" value="ECO:0007669"/>
    <property type="project" value="InterPro"/>
</dbReference>
<dbReference type="FunFam" id="2.40.10.10:FF:000068">
    <property type="entry name" value="transmembrane protease serine 2"/>
    <property type="match status" value="1"/>
</dbReference>
<protein>
    <submittedName>
        <fullName evidence="9">Serine protease gd</fullName>
    </submittedName>
</protein>
<dbReference type="EMBL" id="KQ460047">
    <property type="protein sequence ID" value="KPJ17985.1"/>
    <property type="molecule type" value="Genomic_DNA"/>
</dbReference>
<keyword evidence="7" id="KW-0812">Transmembrane</keyword>
<dbReference type="InterPro" id="IPR001254">
    <property type="entry name" value="Trypsin_dom"/>
</dbReference>
<dbReference type="AlphaFoldDB" id="A0A0N0PDU0"/>
<keyword evidence="3" id="KW-1015">Disulfide bond</keyword>
<dbReference type="PROSITE" id="PS50240">
    <property type="entry name" value="TRYPSIN_DOM"/>
    <property type="match status" value="1"/>
</dbReference>
<name>A0A0N0PDU0_PAPMA</name>
<dbReference type="InterPro" id="IPR051333">
    <property type="entry name" value="CLIP_Serine_Protease"/>
</dbReference>
<evidence type="ECO:0000256" key="7">
    <source>
        <dbReference type="SAM" id="Phobius"/>
    </source>
</evidence>
<dbReference type="Gene3D" id="2.40.10.10">
    <property type="entry name" value="Trypsin-like serine proteases"/>
    <property type="match status" value="1"/>
</dbReference>
<comment type="subcellular location">
    <subcellularLocation>
        <location evidence="1">Secreted</location>
        <location evidence="1">Extracellular space</location>
    </subcellularLocation>
</comment>
<keyword evidence="6" id="KW-1205">Fibrinolytic toxin</keyword>
<dbReference type="InterPro" id="IPR009003">
    <property type="entry name" value="Peptidase_S1_PA"/>
</dbReference>
<evidence type="ECO:0000259" key="8">
    <source>
        <dbReference type="PROSITE" id="PS50240"/>
    </source>
</evidence>
<dbReference type="InParanoid" id="A0A0N0PDU0"/>
<sequence>MRLNQNLIKMIIRILILTIMLVLLFLIASVLYSVRYWPDVYRYMSANITITRIPKISELNQTDFVSDITTEDITSTYVYEYTLSSIDVVDKDEFDYFDFPKRNKREVPIVDDYNEVLNALIDYTFVINETNNMNNLVDENDVSEDKIRFDKKNVEIINDEYNFKRRTKKCQAMQNECREHYKCLSEFLKEFIASYHKFDIVVKETKHNDNKAPKTLTKTIEISSNNINNFIRQLLTLFNLEVEDHFAASAGYLKKDGSKVTIHVSEIATESYDYKKDIEPVTSIQSLVKHTNEHKPHKQNRHKLKQESKIRTNITGSEIDDYYDDRTNSSDYPTVDYIDIYKDTTNEPIRKVEMPIENAYLKKSKDAYKNLGSKLCQNDQCNFNSSNDIASTVFPWIATIFLKNGTSDQFDYYCDGVLLNEKTILTSAQCVNINDTTVNADHVIIILGKRSLLMMGDKEKVLKITQIKVHPEFKKNGKEAENDLALLELEHRIEYDNSVMPACLLNEDRLEDFIEDNLDIVTTGWAISGELSVVPFDKQKSKDCDSDAHSENIFCANYSNGNLHLAERSYNAIYIRLLASKTEVVADQSLTPTMSSHPVT</sequence>
<dbReference type="SUPFAM" id="SSF50494">
    <property type="entry name" value="Trypsin-like serine proteases"/>
    <property type="match status" value="1"/>
</dbReference>
<gene>
    <name evidence="9" type="ORF">RR48_02756</name>
</gene>